<feature type="transmembrane region" description="Helical" evidence="8">
    <location>
        <begin position="454"/>
        <end position="477"/>
    </location>
</feature>
<evidence type="ECO:0000313" key="10">
    <source>
        <dbReference type="Proteomes" id="UP001172102"/>
    </source>
</evidence>
<feature type="transmembrane region" description="Helical" evidence="8">
    <location>
        <begin position="72"/>
        <end position="89"/>
    </location>
</feature>
<evidence type="ECO:0000256" key="5">
    <source>
        <dbReference type="ARBA" id="ARBA00022989"/>
    </source>
</evidence>
<accession>A0AA40DI88</accession>
<feature type="transmembrane region" description="Helical" evidence="8">
    <location>
        <begin position="519"/>
        <end position="544"/>
    </location>
</feature>
<dbReference type="Proteomes" id="UP001172102">
    <property type="component" value="Unassembled WGS sequence"/>
</dbReference>
<feature type="transmembrane region" description="Helical" evidence="8">
    <location>
        <begin position="489"/>
        <end position="507"/>
    </location>
</feature>
<keyword evidence="10" id="KW-1185">Reference proteome</keyword>
<feature type="transmembrane region" description="Helical" evidence="8">
    <location>
        <begin position="412"/>
        <end position="434"/>
    </location>
</feature>
<feature type="transmembrane region" description="Helical" evidence="8">
    <location>
        <begin position="189"/>
        <end position="208"/>
    </location>
</feature>
<evidence type="ECO:0000256" key="3">
    <source>
        <dbReference type="ARBA" id="ARBA00022475"/>
    </source>
</evidence>
<evidence type="ECO:0000256" key="6">
    <source>
        <dbReference type="ARBA" id="ARBA00023136"/>
    </source>
</evidence>
<dbReference type="EMBL" id="JAUKUA010000009">
    <property type="protein sequence ID" value="KAK0702306.1"/>
    <property type="molecule type" value="Genomic_DNA"/>
</dbReference>
<feature type="transmembrane region" description="Helical" evidence="8">
    <location>
        <begin position="147"/>
        <end position="168"/>
    </location>
</feature>
<evidence type="ECO:0000256" key="8">
    <source>
        <dbReference type="SAM" id="Phobius"/>
    </source>
</evidence>
<evidence type="ECO:0000313" key="9">
    <source>
        <dbReference type="EMBL" id="KAK0702306.1"/>
    </source>
</evidence>
<dbReference type="PANTHER" id="PTHR43549:SF2">
    <property type="entry name" value="MULTIDRUG RESISTANCE PROTEIN NORM-RELATED"/>
    <property type="match status" value="1"/>
</dbReference>
<evidence type="ECO:0000256" key="7">
    <source>
        <dbReference type="SAM" id="MobiDB-lite"/>
    </source>
</evidence>
<reference evidence="9" key="1">
    <citation type="submission" date="2023-06" db="EMBL/GenBank/DDBJ databases">
        <title>Genome-scale phylogeny and comparative genomics of the fungal order Sordariales.</title>
        <authorList>
            <consortium name="Lawrence Berkeley National Laboratory"/>
            <person name="Hensen N."/>
            <person name="Bonometti L."/>
            <person name="Westerberg I."/>
            <person name="Brannstrom I.O."/>
            <person name="Guillou S."/>
            <person name="Cros-Aarteil S."/>
            <person name="Calhoun S."/>
            <person name="Haridas S."/>
            <person name="Kuo A."/>
            <person name="Mondo S."/>
            <person name="Pangilinan J."/>
            <person name="Riley R."/>
            <person name="Labutti K."/>
            <person name="Andreopoulos B."/>
            <person name="Lipzen A."/>
            <person name="Chen C."/>
            <person name="Yanf M."/>
            <person name="Daum C."/>
            <person name="Ng V."/>
            <person name="Clum A."/>
            <person name="Steindorff A."/>
            <person name="Ohm R."/>
            <person name="Martin F."/>
            <person name="Silar P."/>
            <person name="Natvig D."/>
            <person name="Lalanne C."/>
            <person name="Gautier V."/>
            <person name="Ament-Velasquez S.L."/>
            <person name="Kruys A."/>
            <person name="Hutchinson M.I."/>
            <person name="Powell A.J."/>
            <person name="Barry K."/>
            <person name="Miller A.N."/>
            <person name="Grigoriev I.V."/>
            <person name="Debuchy R."/>
            <person name="Gladieux P."/>
            <person name="Thoren M.H."/>
            <person name="Johannesson H."/>
        </authorList>
    </citation>
    <scope>NUCLEOTIDE SEQUENCE</scope>
    <source>
        <strain evidence="9">SMH4607-1</strain>
    </source>
</reference>
<name>A0AA40DI88_9PEZI</name>
<comment type="subcellular location">
    <subcellularLocation>
        <location evidence="1">Cell membrane</location>
        <topology evidence="1">Multi-pass membrane protein</topology>
    </subcellularLocation>
</comment>
<evidence type="ECO:0000256" key="2">
    <source>
        <dbReference type="ARBA" id="ARBA00022448"/>
    </source>
</evidence>
<feature type="transmembrane region" description="Helical" evidence="8">
    <location>
        <begin position="333"/>
        <end position="352"/>
    </location>
</feature>
<organism evidence="9 10">
    <name type="scientific">Lasiosphaeris hirsuta</name>
    <dbReference type="NCBI Taxonomy" id="260670"/>
    <lineage>
        <taxon>Eukaryota</taxon>
        <taxon>Fungi</taxon>
        <taxon>Dikarya</taxon>
        <taxon>Ascomycota</taxon>
        <taxon>Pezizomycotina</taxon>
        <taxon>Sordariomycetes</taxon>
        <taxon>Sordariomycetidae</taxon>
        <taxon>Sordariales</taxon>
        <taxon>Lasiosphaeriaceae</taxon>
        <taxon>Lasiosphaeris</taxon>
    </lineage>
</organism>
<dbReference type="AlphaFoldDB" id="A0AA40DI88"/>
<feature type="transmembrane region" description="Helical" evidence="8">
    <location>
        <begin position="358"/>
        <end position="379"/>
    </location>
</feature>
<keyword evidence="3" id="KW-1003">Cell membrane</keyword>
<keyword evidence="4 8" id="KW-0812">Transmembrane</keyword>
<protein>
    <submittedName>
        <fullName evidence="9">Uncharacterized protein</fullName>
    </submittedName>
</protein>
<gene>
    <name evidence="9" type="ORF">B0H67DRAFT_595467</name>
</gene>
<keyword evidence="6 8" id="KW-0472">Membrane</keyword>
<feature type="compositionally biased region" description="Basic and acidic residues" evidence="7">
    <location>
        <begin position="28"/>
        <end position="39"/>
    </location>
</feature>
<dbReference type="GO" id="GO:0005886">
    <property type="term" value="C:plasma membrane"/>
    <property type="evidence" value="ECO:0007669"/>
    <property type="project" value="UniProtKB-SubCell"/>
</dbReference>
<feature type="transmembrane region" description="Helical" evidence="8">
    <location>
        <begin position="255"/>
        <end position="274"/>
    </location>
</feature>
<evidence type="ECO:0000256" key="1">
    <source>
        <dbReference type="ARBA" id="ARBA00004651"/>
    </source>
</evidence>
<dbReference type="PANTHER" id="PTHR43549">
    <property type="entry name" value="MULTIDRUG RESISTANCE PROTEIN YPNP-RELATED"/>
    <property type="match status" value="1"/>
</dbReference>
<keyword evidence="2" id="KW-0813">Transport</keyword>
<feature type="region of interest" description="Disordered" evidence="7">
    <location>
        <begin position="28"/>
        <end position="57"/>
    </location>
</feature>
<sequence length="556" mass="60733">MWSALLSNVNLTQKAKYMMLAKDDTATRVDSTDHARLESAEPVSPHPPRSSSPDDRATSPAWHVAALQKDKYAGALLFNLGAFILPALYGTLSKLWVANIDASLVVTTDVYTYIGVVTEVLNEGLPRAAWVVIGNKASRSLQQRLGLAHTLILFQSILGLVMSIALVAGAKTFAQGFVPIEVREKSLTYVRISGFSALSSAIETALSAATRALDKPDVPFIISTAKFSINIILDMLIISNFHVGSHQPTINMQAGIQLACNMTAALVGLVYFFLTASSARRGGWKHWGPFGRSCDSGARVLETHVEAGPSLGALLVLLRPGLLMFLESAVRNALYLWLVSTIVAMGSTYATAWGIFNIIRWGLVMVPVLALEATSLAFIGHRWGAWRREIGVKTLQPAGVTFQTLFRISKPAFVSLALALAVEVPLAIFLSLWGARPFAQYLSGSDDVADVTAYMWRSIDWCYVFFAASTQMATILLATRPKWYLYQSLASNLLYVLPWAIVCQVKALDESSAWKYHGLVFGGSLVFSFVDVTVVVGLWAWTLFKGKANLERFRGN</sequence>
<comment type="caution">
    <text evidence="9">The sequence shown here is derived from an EMBL/GenBank/DDBJ whole genome shotgun (WGS) entry which is preliminary data.</text>
</comment>
<evidence type="ECO:0000256" key="4">
    <source>
        <dbReference type="ARBA" id="ARBA00022692"/>
    </source>
</evidence>
<proteinExistence type="predicted"/>
<keyword evidence="5 8" id="KW-1133">Transmembrane helix</keyword>
<dbReference type="InterPro" id="IPR052031">
    <property type="entry name" value="Membrane_Transporter-Flippase"/>
</dbReference>
<feature type="transmembrane region" description="Helical" evidence="8">
    <location>
        <begin position="220"/>
        <end position="243"/>
    </location>
</feature>